<dbReference type="AlphaFoldDB" id="A0A2G9SIL1"/>
<gene>
    <name evidence="1" type="ORF">AB205_0037860</name>
</gene>
<dbReference type="EMBL" id="KV924075">
    <property type="protein sequence ID" value="PIO39914.1"/>
    <property type="molecule type" value="Genomic_DNA"/>
</dbReference>
<name>A0A2G9SIL1_AQUCT</name>
<dbReference type="Proteomes" id="UP000228934">
    <property type="component" value="Unassembled WGS sequence"/>
</dbReference>
<sequence>MRPKSAAAEALCRRFGSGAHSFQWAGSGGGAVYTPLLNHSKDACRTFSNVLQAHRSSVKPLKLSHWGCRGGIFQALL</sequence>
<organism evidence="1 2">
    <name type="scientific">Aquarana catesbeiana</name>
    <name type="common">American bullfrog</name>
    <name type="synonym">Rana catesbeiana</name>
    <dbReference type="NCBI Taxonomy" id="8400"/>
    <lineage>
        <taxon>Eukaryota</taxon>
        <taxon>Metazoa</taxon>
        <taxon>Chordata</taxon>
        <taxon>Craniata</taxon>
        <taxon>Vertebrata</taxon>
        <taxon>Euteleostomi</taxon>
        <taxon>Amphibia</taxon>
        <taxon>Batrachia</taxon>
        <taxon>Anura</taxon>
        <taxon>Neobatrachia</taxon>
        <taxon>Ranoidea</taxon>
        <taxon>Ranidae</taxon>
        <taxon>Aquarana</taxon>
    </lineage>
</organism>
<evidence type="ECO:0000313" key="1">
    <source>
        <dbReference type="EMBL" id="PIO39914.1"/>
    </source>
</evidence>
<accession>A0A2G9SIL1</accession>
<keyword evidence="2" id="KW-1185">Reference proteome</keyword>
<reference evidence="2" key="1">
    <citation type="journal article" date="2017" name="Nat. Commun.">
        <title>The North American bullfrog draft genome provides insight into hormonal regulation of long noncoding RNA.</title>
        <authorList>
            <person name="Hammond S.A."/>
            <person name="Warren R.L."/>
            <person name="Vandervalk B.P."/>
            <person name="Kucuk E."/>
            <person name="Khan H."/>
            <person name="Gibb E.A."/>
            <person name="Pandoh P."/>
            <person name="Kirk H."/>
            <person name="Zhao Y."/>
            <person name="Jones M."/>
            <person name="Mungall A.J."/>
            <person name="Coope R."/>
            <person name="Pleasance S."/>
            <person name="Moore R.A."/>
            <person name="Holt R.A."/>
            <person name="Round J.M."/>
            <person name="Ohora S."/>
            <person name="Walle B.V."/>
            <person name="Veldhoen N."/>
            <person name="Helbing C.C."/>
            <person name="Birol I."/>
        </authorList>
    </citation>
    <scope>NUCLEOTIDE SEQUENCE [LARGE SCALE GENOMIC DNA]</scope>
</reference>
<protein>
    <submittedName>
        <fullName evidence="1">Uncharacterized protein</fullName>
    </submittedName>
</protein>
<proteinExistence type="predicted"/>
<evidence type="ECO:0000313" key="2">
    <source>
        <dbReference type="Proteomes" id="UP000228934"/>
    </source>
</evidence>